<protein>
    <recommendedName>
        <fullName evidence="1">ABM domain-containing protein</fullName>
    </recommendedName>
</protein>
<name>A0A1R7Q8S9_ACIJO</name>
<evidence type="ECO:0000313" key="2">
    <source>
        <dbReference type="EMBL" id="SJX20653.1"/>
    </source>
</evidence>
<dbReference type="SUPFAM" id="SSF54909">
    <property type="entry name" value="Dimeric alpha+beta barrel"/>
    <property type="match status" value="1"/>
</dbReference>
<organism evidence="2 3">
    <name type="scientific">Acinetobacter johnsonii</name>
    <dbReference type="NCBI Taxonomy" id="40214"/>
    <lineage>
        <taxon>Bacteria</taxon>
        <taxon>Pseudomonadati</taxon>
        <taxon>Pseudomonadota</taxon>
        <taxon>Gammaproteobacteria</taxon>
        <taxon>Moraxellales</taxon>
        <taxon>Moraxellaceae</taxon>
        <taxon>Acinetobacter</taxon>
    </lineage>
</organism>
<proteinExistence type="predicted"/>
<evidence type="ECO:0000259" key="1">
    <source>
        <dbReference type="Pfam" id="PF03992"/>
    </source>
</evidence>
<dbReference type="Proteomes" id="UP000196240">
    <property type="component" value="Unassembled WGS sequence"/>
</dbReference>
<dbReference type="InterPro" id="IPR011008">
    <property type="entry name" value="Dimeric_a/b-barrel"/>
</dbReference>
<accession>A0A1R7Q8S9</accession>
<reference evidence="2 3" key="1">
    <citation type="submission" date="2017-02" db="EMBL/GenBank/DDBJ databases">
        <authorList>
            <person name="Peterson S.W."/>
        </authorList>
    </citation>
    <scope>NUCLEOTIDE SEQUENCE [LARGE SCALE GENOMIC DNA]</scope>
    <source>
        <strain evidence="2">C6</strain>
    </source>
</reference>
<dbReference type="Gene3D" id="3.30.70.100">
    <property type="match status" value="1"/>
</dbReference>
<dbReference type="EMBL" id="FUUY01000001">
    <property type="protein sequence ID" value="SJX20653.1"/>
    <property type="molecule type" value="Genomic_DNA"/>
</dbReference>
<sequence length="91" mass="10542">MVKLNGLLICVSKEEVRLVIELLPAHIELTHQEEGCISFEVKQCLDPFIWEVQEVFDSTKSFKHHQSRTASSIWGVKTQNIKRQYKISEGE</sequence>
<dbReference type="RefSeq" id="WP_087010642.1">
    <property type="nucleotide sequence ID" value="NZ_FUUY01000001.1"/>
</dbReference>
<gene>
    <name evidence="2" type="ORF">ACNJC6_00244</name>
</gene>
<evidence type="ECO:0000313" key="3">
    <source>
        <dbReference type="Proteomes" id="UP000196240"/>
    </source>
</evidence>
<feature type="domain" description="ABM" evidence="1">
    <location>
        <begin position="11"/>
        <end position="69"/>
    </location>
</feature>
<dbReference type="Pfam" id="PF03992">
    <property type="entry name" value="ABM"/>
    <property type="match status" value="1"/>
</dbReference>
<dbReference type="AlphaFoldDB" id="A0A1R7Q8S9"/>
<dbReference type="InterPro" id="IPR007138">
    <property type="entry name" value="ABM_dom"/>
</dbReference>